<dbReference type="PANTHER" id="PTHR45809:SF3">
    <property type="entry name" value="VIRAL IAP-ASSOCIATED FACTOR HOMOLOG"/>
    <property type="match status" value="1"/>
</dbReference>
<proteinExistence type="inferred from homology"/>
<evidence type="ECO:0000313" key="3">
    <source>
        <dbReference type="EMBL" id="KZV99117.1"/>
    </source>
</evidence>
<dbReference type="STRING" id="1314781.A0A165MDP7"/>
<evidence type="ECO:0000256" key="1">
    <source>
        <dbReference type="ARBA" id="ARBA00009686"/>
    </source>
</evidence>
<name>A0A165MDP7_EXIGL</name>
<dbReference type="EMBL" id="KV425912">
    <property type="protein sequence ID" value="KZV99117.1"/>
    <property type="molecule type" value="Genomic_DNA"/>
</dbReference>
<reference evidence="3 4" key="1">
    <citation type="journal article" date="2016" name="Mol. Biol. Evol.">
        <title>Comparative Genomics of Early-Diverging Mushroom-Forming Fungi Provides Insights into the Origins of Lignocellulose Decay Capabilities.</title>
        <authorList>
            <person name="Nagy L.G."/>
            <person name="Riley R."/>
            <person name="Tritt A."/>
            <person name="Adam C."/>
            <person name="Daum C."/>
            <person name="Floudas D."/>
            <person name="Sun H."/>
            <person name="Yadav J.S."/>
            <person name="Pangilinan J."/>
            <person name="Larsson K.H."/>
            <person name="Matsuura K."/>
            <person name="Barry K."/>
            <person name="Labutti K."/>
            <person name="Kuo R."/>
            <person name="Ohm R.A."/>
            <person name="Bhattacharya S.S."/>
            <person name="Shirouzu T."/>
            <person name="Yoshinaga Y."/>
            <person name="Martin F.M."/>
            <person name="Grigoriev I.V."/>
            <person name="Hibbett D.S."/>
        </authorList>
    </citation>
    <scope>NUCLEOTIDE SEQUENCE [LARGE SCALE GENOMIC DNA]</scope>
    <source>
        <strain evidence="3 4">HHB12029</strain>
    </source>
</reference>
<keyword evidence="4" id="KW-1185">Reference proteome</keyword>
<dbReference type="InterPro" id="IPR036249">
    <property type="entry name" value="Thioredoxin-like_sf"/>
</dbReference>
<dbReference type="SUPFAM" id="SSF52833">
    <property type="entry name" value="Thioredoxin-like"/>
    <property type="match status" value="1"/>
</dbReference>
<dbReference type="PANTHER" id="PTHR45809">
    <property type="entry name" value="VIRAL IAP-ASSOCIATED FACTOR HOMOLOG"/>
    <property type="match status" value="1"/>
</dbReference>
<accession>A0A165MDP7</accession>
<dbReference type="FunCoup" id="A0A165MDP7">
    <property type="interactions" value="488"/>
</dbReference>
<dbReference type="AlphaFoldDB" id="A0A165MDP7"/>
<organism evidence="3 4">
    <name type="scientific">Exidia glandulosa HHB12029</name>
    <dbReference type="NCBI Taxonomy" id="1314781"/>
    <lineage>
        <taxon>Eukaryota</taxon>
        <taxon>Fungi</taxon>
        <taxon>Dikarya</taxon>
        <taxon>Basidiomycota</taxon>
        <taxon>Agaricomycotina</taxon>
        <taxon>Agaricomycetes</taxon>
        <taxon>Auriculariales</taxon>
        <taxon>Exidiaceae</taxon>
        <taxon>Exidia</taxon>
    </lineage>
</organism>
<sequence>MALNPHEDTEFNDALRKHGILPPKTPPPRTPSPKASLTLDELDLLDDELRDLAEDAHDSETERTLETYRRKRLAELTRESKRGRFGEVIPIGRDDYKREVTEASALSEDGDELQSGTGVVCLLYKDGCASQHEASDRLWPQIRTLARRHPRTKFVSIIGDKCIPNYPDVHLPTIFVYRKGDVTGQVTAWGAKVPKDIDALEELLIQTLAIPPDEKPSTDERERRNSSDDERPTNRISKPSRSRPSRTNDDDDDSDFDL</sequence>
<dbReference type="OrthoDB" id="45518at2759"/>
<comment type="similarity">
    <text evidence="1">Belongs to the phosducin family.</text>
</comment>
<dbReference type="GO" id="GO:0005737">
    <property type="term" value="C:cytoplasm"/>
    <property type="evidence" value="ECO:0007669"/>
    <property type="project" value="TreeGrafter"/>
</dbReference>
<dbReference type="InterPro" id="IPR051498">
    <property type="entry name" value="Phosducin-like_chap/apop_reg"/>
</dbReference>
<feature type="region of interest" description="Disordered" evidence="2">
    <location>
        <begin position="1"/>
        <end position="38"/>
    </location>
</feature>
<gene>
    <name evidence="3" type="ORF">EXIGLDRAFT_668810</name>
</gene>
<feature type="compositionally biased region" description="Basic and acidic residues" evidence="2">
    <location>
        <begin position="1"/>
        <end position="16"/>
    </location>
</feature>
<dbReference type="InParanoid" id="A0A165MDP7"/>
<evidence type="ECO:0000313" key="4">
    <source>
        <dbReference type="Proteomes" id="UP000077266"/>
    </source>
</evidence>
<feature type="compositionally biased region" description="Basic and acidic residues" evidence="2">
    <location>
        <begin position="212"/>
        <end position="233"/>
    </location>
</feature>
<feature type="region of interest" description="Disordered" evidence="2">
    <location>
        <begin position="208"/>
        <end position="258"/>
    </location>
</feature>
<dbReference type="Proteomes" id="UP000077266">
    <property type="component" value="Unassembled WGS sequence"/>
</dbReference>
<evidence type="ECO:0000256" key="2">
    <source>
        <dbReference type="SAM" id="MobiDB-lite"/>
    </source>
</evidence>
<dbReference type="GO" id="GO:0006457">
    <property type="term" value="P:protein folding"/>
    <property type="evidence" value="ECO:0007669"/>
    <property type="project" value="TreeGrafter"/>
</dbReference>
<dbReference type="Gene3D" id="3.40.30.10">
    <property type="entry name" value="Glutaredoxin"/>
    <property type="match status" value="1"/>
</dbReference>
<feature type="compositionally biased region" description="Acidic residues" evidence="2">
    <location>
        <begin position="249"/>
        <end position="258"/>
    </location>
</feature>
<protein>
    <submittedName>
        <fullName evidence="3">Thioredoxin-like protein</fullName>
    </submittedName>
</protein>